<evidence type="ECO:0000256" key="1">
    <source>
        <dbReference type="SAM" id="MobiDB-lite"/>
    </source>
</evidence>
<keyword evidence="2" id="KW-1133">Transmembrane helix</keyword>
<organism evidence="3 4">
    <name type="scientific">Nonomuraea maritima</name>
    <dbReference type="NCBI Taxonomy" id="683260"/>
    <lineage>
        <taxon>Bacteria</taxon>
        <taxon>Bacillati</taxon>
        <taxon>Actinomycetota</taxon>
        <taxon>Actinomycetes</taxon>
        <taxon>Streptosporangiales</taxon>
        <taxon>Streptosporangiaceae</taxon>
        <taxon>Nonomuraea</taxon>
    </lineage>
</organism>
<feature type="region of interest" description="Disordered" evidence="1">
    <location>
        <begin position="80"/>
        <end position="107"/>
    </location>
</feature>
<evidence type="ECO:0000256" key="2">
    <source>
        <dbReference type="SAM" id="Phobius"/>
    </source>
</evidence>
<protein>
    <submittedName>
        <fullName evidence="3">Uncharacterized protein</fullName>
    </submittedName>
</protein>
<keyword evidence="2" id="KW-0472">Membrane</keyword>
<evidence type="ECO:0000313" key="4">
    <source>
        <dbReference type="Proteomes" id="UP000198683"/>
    </source>
</evidence>
<name>A0A1G9I4U0_9ACTN</name>
<evidence type="ECO:0000313" key="3">
    <source>
        <dbReference type="EMBL" id="SDL19884.1"/>
    </source>
</evidence>
<keyword evidence="2" id="KW-0812">Transmembrane</keyword>
<feature type="transmembrane region" description="Helical" evidence="2">
    <location>
        <begin position="168"/>
        <end position="187"/>
    </location>
</feature>
<feature type="transmembrane region" description="Helical" evidence="2">
    <location>
        <begin position="199"/>
        <end position="218"/>
    </location>
</feature>
<proteinExistence type="predicted"/>
<reference evidence="3 4" key="1">
    <citation type="submission" date="2016-10" db="EMBL/GenBank/DDBJ databases">
        <authorList>
            <person name="de Groot N.N."/>
        </authorList>
    </citation>
    <scope>NUCLEOTIDE SEQUENCE [LARGE SCALE GENOMIC DNA]</scope>
    <source>
        <strain evidence="3 4">CGMCC 4.5681</strain>
    </source>
</reference>
<gene>
    <name evidence="3" type="ORF">SAMN05421874_117107</name>
</gene>
<dbReference type="EMBL" id="FNFB01000017">
    <property type="protein sequence ID" value="SDL19884.1"/>
    <property type="molecule type" value="Genomic_DNA"/>
</dbReference>
<feature type="transmembrane region" description="Helical" evidence="2">
    <location>
        <begin position="238"/>
        <end position="256"/>
    </location>
</feature>
<dbReference type="Proteomes" id="UP000198683">
    <property type="component" value="Unassembled WGS sequence"/>
</dbReference>
<accession>A0A1G9I4U0</accession>
<feature type="transmembrane region" description="Helical" evidence="2">
    <location>
        <begin position="147"/>
        <end position="162"/>
    </location>
</feature>
<sequence length="258" mass="27206">MRDVTERADQLVLNYVSRAADAAHGVLRSDQRLAFARRLRARIEEERRGRESLRETAKVLAGFGDPVALVEREARRLAEAGVPTKGPVRERPPTLEGPPTREWPPTRVGGAVARGAGVARPAGVVQAAGVSRGAGGGTLVMEHPREVAALVVLVVAALLVPFEPPSLAIFPVPLVVWAAGSVLVLFGESWQMGERIVGIGAPIVGYTAGGVIVGGLRVGADAGLGELVRQFFDVSGTMFMIGTVLGVVWLGYRLLVVS</sequence>
<keyword evidence="4" id="KW-1185">Reference proteome</keyword>
<dbReference type="AlphaFoldDB" id="A0A1G9I4U0"/>